<keyword evidence="6" id="KW-1185">Reference proteome</keyword>
<proteinExistence type="predicted"/>
<dbReference type="OrthoDB" id="10340722at2759"/>
<evidence type="ECO:0000313" key="6">
    <source>
        <dbReference type="Proteomes" id="UP000434957"/>
    </source>
</evidence>
<dbReference type="AlphaFoldDB" id="A0A6A4FVK4"/>
<feature type="chain" id="PRO_5036167715" description="RxLR effector protein" evidence="1">
    <location>
        <begin position="30"/>
        <end position="157"/>
    </location>
</feature>
<gene>
    <name evidence="3" type="ORF">PR001_g3879</name>
    <name evidence="2" type="ORF">PR002_g4276</name>
    <name evidence="4" type="ORF">PR003_g4225</name>
</gene>
<evidence type="ECO:0008006" key="8">
    <source>
        <dbReference type="Google" id="ProtNLM"/>
    </source>
</evidence>
<evidence type="ECO:0000256" key="1">
    <source>
        <dbReference type="SAM" id="SignalP"/>
    </source>
</evidence>
<dbReference type="EMBL" id="QXFT01000157">
    <property type="protein sequence ID" value="KAE9352731.1"/>
    <property type="molecule type" value="Genomic_DNA"/>
</dbReference>
<dbReference type="Proteomes" id="UP000434957">
    <property type="component" value="Unassembled WGS sequence"/>
</dbReference>
<evidence type="ECO:0000313" key="2">
    <source>
        <dbReference type="EMBL" id="KAE9041779.1"/>
    </source>
</evidence>
<dbReference type="Proteomes" id="UP000435112">
    <property type="component" value="Unassembled WGS sequence"/>
</dbReference>
<evidence type="ECO:0000313" key="5">
    <source>
        <dbReference type="Proteomes" id="UP000429607"/>
    </source>
</evidence>
<dbReference type="Proteomes" id="UP000429607">
    <property type="component" value="Unassembled WGS sequence"/>
</dbReference>
<organism evidence="4 6">
    <name type="scientific">Phytophthora rubi</name>
    <dbReference type="NCBI Taxonomy" id="129364"/>
    <lineage>
        <taxon>Eukaryota</taxon>
        <taxon>Sar</taxon>
        <taxon>Stramenopiles</taxon>
        <taxon>Oomycota</taxon>
        <taxon>Peronosporomycetes</taxon>
        <taxon>Peronosporales</taxon>
        <taxon>Peronosporaceae</taxon>
        <taxon>Phytophthora</taxon>
    </lineage>
</organism>
<evidence type="ECO:0000313" key="4">
    <source>
        <dbReference type="EMBL" id="KAE9352731.1"/>
    </source>
</evidence>
<comment type="caution">
    <text evidence="4">The sequence shown here is derived from an EMBL/GenBank/DDBJ whole genome shotgun (WGS) entry which is preliminary data.</text>
</comment>
<dbReference type="EMBL" id="QXFU01000164">
    <property type="protein sequence ID" value="KAE9041779.1"/>
    <property type="molecule type" value="Genomic_DNA"/>
</dbReference>
<evidence type="ECO:0000313" key="3">
    <source>
        <dbReference type="EMBL" id="KAE9048277.1"/>
    </source>
</evidence>
<protein>
    <recommendedName>
        <fullName evidence="8">RxLR effector protein</fullName>
    </recommendedName>
</protein>
<sequence>MGAPILRLRCCLLLVLHLAVRLHLQSSSAQSRSTQTTRALYGFLWSLLANKNSQRSKNCDRTSRLRGFVRVPSKRQTGFVEAGEPCGFPGKTVRGSPQPPTTVFRLACSLASCARAAAATGSPWPLSLRESRTKLVLGQRDHVTLATSALCGCPPRT</sequence>
<accession>A0A6A4FVK4</accession>
<feature type="signal peptide" evidence="1">
    <location>
        <begin position="1"/>
        <end position="29"/>
    </location>
</feature>
<name>A0A6A4FVK4_9STRA</name>
<keyword evidence="1" id="KW-0732">Signal</keyword>
<evidence type="ECO:0000313" key="7">
    <source>
        <dbReference type="Proteomes" id="UP000435112"/>
    </source>
</evidence>
<dbReference type="EMBL" id="QXFV01000150">
    <property type="protein sequence ID" value="KAE9048277.1"/>
    <property type="molecule type" value="Genomic_DNA"/>
</dbReference>
<reference evidence="4 6" key="1">
    <citation type="submission" date="2018-08" db="EMBL/GenBank/DDBJ databases">
        <title>Genomic investigation of the strawberry pathogen Phytophthora fragariae indicates pathogenicity is determined by transcriptional variation in three key races.</title>
        <authorList>
            <person name="Adams T.M."/>
            <person name="Armitage A.D."/>
            <person name="Sobczyk M.K."/>
            <person name="Bates H.J."/>
            <person name="Dunwell J.M."/>
            <person name="Nellist C.F."/>
            <person name="Harrison R.J."/>
        </authorList>
    </citation>
    <scope>NUCLEOTIDE SEQUENCE [LARGE SCALE GENOMIC DNA]</scope>
    <source>
        <strain evidence="3 5">SCRP249</strain>
        <strain evidence="2 7">SCRP324</strain>
        <strain evidence="4 6">SCRP333</strain>
    </source>
</reference>